<accession>A0A8T0G7S1</accession>
<organism evidence="1 2">
    <name type="scientific">Ceratodon purpureus</name>
    <name type="common">Fire moss</name>
    <name type="synonym">Dicranum purpureum</name>
    <dbReference type="NCBI Taxonomy" id="3225"/>
    <lineage>
        <taxon>Eukaryota</taxon>
        <taxon>Viridiplantae</taxon>
        <taxon>Streptophyta</taxon>
        <taxon>Embryophyta</taxon>
        <taxon>Bryophyta</taxon>
        <taxon>Bryophytina</taxon>
        <taxon>Bryopsida</taxon>
        <taxon>Dicranidae</taxon>
        <taxon>Pseudoditrichales</taxon>
        <taxon>Ditrichaceae</taxon>
        <taxon>Ceratodon</taxon>
    </lineage>
</organism>
<reference evidence="1" key="1">
    <citation type="submission" date="2020-06" db="EMBL/GenBank/DDBJ databases">
        <title>WGS assembly of Ceratodon purpureus strain R40.</title>
        <authorList>
            <person name="Carey S.B."/>
            <person name="Jenkins J."/>
            <person name="Shu S."/>
            <person name="Lovell J.T."/>
            <person name="Sreedasyam A."/>
            <person name="Maumus F."/>
            <person name="Tiley G.P."/>
            <person name="Fernandez-Pozo N."/>
            <person name="Barry K."/>
            <person name="Chen C."/>
            <person name="Wang M."/>
            <person name="Lipzen A."/>
            <person name="Daum C."/>
            <person name="Saski C.A."/>
            <person name="Payton A.C."/>
            <person name="Mcbreen J.C."/>
            <person name="Conrad R.E."/>
            <person name="Kollar L.M."/>
            <person name="Olsson S."/>
            <person name="Huttunen S."/>
            <person name="Landis J.B."/>
            <person name="Wickett N.J."/>
            <person name="Johnson M.G."/>
            <person name="Rensing S.A."/>
            <person name="Grimwood J."/>
            <person name="Schmutz J."/>
            <person name="Mcdaniel S.F."/>
        </authorList>
    </citation>
    <scope>NUCLEOTIDE SEQUENCE</scope>
    <source>
        <strain evidence="1">R40</strain>
    </source>
</reference>
<protein>
    <submittedName>
        <fullName evidence="1">Uncharacterized protein</fullName>
    </submittedName>
</protein>
<dbReference type="Proteomes" id="UP000822688">
    <property type="component" value="Chromosome 12"/>
</dbReference>
<gene>
    <name evidence="1" type="ORF">KC19_12G049500</name>
</gene>
<sequence length="135" mass="15999">MDLFFLFGHLQMLLLPLKKLGRSDRSCQDKLVVCALFFHLSASVSLTWAVSPKRRPSKYQDQIRKVNKHVDFFFLFVSIERPHYGLLKGLVTWPIFIQLALQIPLRREEFAISMYSFWLLPAITFRLMSYHTFML</sequence>
<dbReference type="EMBL" id="CM026433">
    <property type="protein sequence ID" value="KAG0553918.1"/>
    <property type="molecule type" value="Genomic_DNA"/>
</dbReference>
<proteinExistence type="predicted"/>
<dbReference type="AlphaFoldDB" id="A0A8T0G7S1"/>
<name>A0A8T0G7S1_CERPU</name>
<evidence type="ECO:0000313" key="1">
    <source>
        <dbReference type="EMBL" id="KAG0553918.1"/>
    </source>
</evidence>
<keyword evidence="2" id="KW-1185">Reference proteome</keyword>
<evidence type="ECO:0000313" key="2">
    <source>
        <dbReference type="Proteomes" id="UP000822688"/>
    </source>
</evidence>
<comment type="caution">
    <text evidence="1">The sequence shown here is derived from an EMBL/GenBank/DDBJ whole genome shotgun (WGS) entry which is preliminary data.</text>
</comment>